<evidence type="ECO:0000256" key="5">
    <source>
        <dbReference type="ARBA" id="ARBA00022840"/>
    </source>
</evidence>
<keyword evidence="3" id="KW-0547">Nucleotide-binding</keyword>
<gene>
    <name evidence="7" type="ORF">F5890DRAFT_1419881</name>
</gene>
<accession>A0AA38PRH9</accession>
<evidence type="ECO:0000256" key="2">
    <source>
        <dbReference type="ARBA" id="ARBA00022679"/>
    </source>
</evidence>
<keyword evidence="5" id="KW-0067">ATP-binding</keyword>
<feature type="non-terminal residue" evidence="7">
    <location>
        <position position="1"/>
    </location>
</feature>
<evidence type="ECO:0000259" key="6">
    <source>
        <dbReference type="PROSITE" id="PS51158"/>
    </source>
</evidence>
<dbReference type="SUPFAM" id="SSF56112">
    <property type="entry name" value="Protein kinase-like (PK-like)"/>
    <property type="match status" value="1"/>
</dbReference>
<evidence type="ECO:0000256" key="3">
    <source>
        <dbReference type="ARBA" id="ARBA00022741"/>
    </source>
</evidence>
<comment type="caution">
    <text evidence="7">The sequence shown here is derived from an EMBL/GenBank/DDBJ whole genome shotgun (WGS) entry which is preliminary data.</text>
</comment>
<evidence type="ECO:0000313" key="8">
    <source>
        <dbReference type="Proteomes" id="UP001163850"/>
    </source>
</evidence>
<feature type="domain" description="Alpha-type protein kinase" evidence="6">
    <location>
        <begin position="199"/>
        <end position="437"/>
    </location>
</feature>
<protein>
    <submittedName>
        <fullName evidence="7">Kinase-like domain-containing protein</fullName>
    </submittedName>
</protein>
<sequence>ILVTFSCRVKGSGRSKDAIDFSCGTWGKAWAKMDYISEVKDDALATVNVGWEKREGVSLLSTEIELRWSGNKVLMANTLGLSVYDFIKYHTQGSEGYFYDLSETKSRGDKSKKDTAPPLTVALELYIDKASFLERKERISVPNLSTTIVPMRKRRGTQSITAVARLVSSFVRTPRVLSVDQVMVSEVSLSQANVICDSKTGEVDVSWPAETEGKIGAIGDSIFSSGKTKHVYKLTIKNELLVAKRFFNCGNGVDDVTAAENETSLISEITRLKSTAWLLQEFKDFALSKDTDFSRDILVSDAWLFRESNTIASKASGLVSNDFFGSAVWLVEPRRTRSVEKYSSTLLHPRRGDKIGITLNAFAHYVYVITKQKLVLADIQGSVVNMEGVDVIVLFDIMHHTEEKDSGVGDFGPEGIKTFADQHKCGYICHALGLNVMNEGEDDE</sequence>
<reference evidence="7" key="1">
    <citation type="submission" date="2022-08" db="EMBL/GenBank/DDBJ databases">
        <authorList>
            <consortium name="DOE Joint Genome Institute"/>
            <person name="Min B."/>
            <person name="Riley R."/>
            <person name="Sierra-Patev S."/>
            <person name="Naranjo-Ortiz M."/>
            <person name="Looney B."/>
            <person name="Konkel Z."/>
            <person name="Slot J.C."/>
            <person name="Sakamoto Y."/>
            <person name="Steenwyk J.L."/>
            <person name="Rokas A."/>
            <person name="Carro J."/>
            <person name="Camarero S."/>
            <person name="Ferreira P."/>
            <person name="Molpeceres G."/>
            <person name="Ruiz-Duenas F.J."/>
            <person name="Serrano A."/>
            <person name="Henrissat B."/>
            <person name="Drula E."/>
            <person name="Hughes K.W."/>
            <person name="Mata J.L."/>
            <person name="Ishikawa N.K."/>
            <person name="Vargas-Isla R."/>
            <person name="Ushijima S."/>
            <person name="Smith C.A."/>
            <person name="Ahrendt S."/>
            <person name="Andreopoulos W."/>
            <person name="He G."/>
            <person name="Labutti K."/>
            <person name="Lipzen A."/>
            <person name="Ng V."/>
            <person name="Sandor L."/>
            <person name="Barry K."/>
            <person name="Martinez A.T."/>
            <person name="Xiao Y."/>
            <person name="Gibbons J.G."/>
            <person name="Terashima K."/>
            <person name="Hibbett D.S."/>
            <person name="Grigoriev I.V."/>
        </authorList>
    </citation>
    <scope>NUCLEOTIDE SEQUENCE</scope>
    <source>
        <strain evidence="7">TFB7829</strain>
    </source>
</reference>
<organism evidence="7 8">
    <name type="scientific">Lentinula detonsa</name>
    <dbReference type="NCBI Taxonomy" id="2804962"/>
    <lineage>
        <taxon>Eukaryota</taxon>
        <taxon>Fungi</taxon>
        <taxon>Dikarya</taxon>
        <taxon>Basidiomycota</taxon>
        <taxon>Agaricomycotina</taxon>
        <taxon>Agaricomycetes</taxon>
        <taxon>Agaricomycetidae</taxon>
        <taxon>Agaricales</taxon>
        <taxon>Marasmiineae</taxon>
        <taxon>Omphalotaceae</taxon>
        <taxon>Lentinula</taxon>
    </lineage>
</organism>
<dbReference type="PROSITE" id="PS51158">
    <property type="entry name" value="ALPHA_KINASE"/>
    <property type="match status" value="1"/>
</dbReference>
<dbReference type="EMBL" id="MU802202">
    <property type="protein sequence ID" value="KAJ3980301.1"/>
    <property type="molecule type" value="Genomic_DNA"/>
</dbReference>
<dbReference type="Gene3D" id="3.20.200.10">
    <property type="entry name" value="MHCK/EF2 kinase"/>
    <property type="match status" value="1"/>
</dbReference>
<dbReference type="GO" id="GO:0005524">
    <property type="term" value="F:ATP binding"/>
    <property type="evidence" value="ECO:0007669"/>
    <property type="project" value="UniProtKB-KW"/>
</dbReference>
<keyword evidence="2" id="KW-0808">Transferase</keyword>
<dbReference type="InterPro" id="IPR051852">
    <property type="entry name" value="Alpha-type_PK"/>
</dbReference>
<dbReference type="InterPro" id="IPR011009">
    <property type="entry name" value="Kinase-like_dom_sf"/>
</dbReference>
<dbReference type="Pfam" id="PF02816">
    <property type="entry name" value="Alpha_kinase"/>
    <property type="match status" value="1"/>
</dbReference>
<keyword evidence="1" id="KW-0723">Serine/threonine-protein kinase</keyword>
<dbReference type="CDD" id="cd04515">
    <property type="entry name" value="Alpha_kinase"/>
    <property type="match status" value="1"/>
</dbReference>
<keyword evidence="4 7" id="KW-0418">Kinase</keyword>
<dbReference type="GO" id="GO:0004674">
    <property type="term" value="F:protein serine/threonine kinase activity"/>
    <property type="evidence" value="ECO:0007669"/>
    <property type="project" value="UniProtKB-KW"/>
</dbReference>
<dbReference type="InterPro" id="IPR004166">
    <property type="entry name" value="a-kinase_dom"/>
</dbReference>
<name>A0AA38PRH9_9AGAR</name>
<dbReference type="GO" id="GO:1903013">
    <property type="term" value="P:response to differentiation-inducing factor 1"/>
    <property type="evidence" value="ECO:0007669"/>
    <property type="project" value="TreeGrafter"/>
</dbReference>
<dbReference type="AlphaFoldDB" id="A0AA38PRH9"/>
<evidence type="ECO:0000256" key="1">
    <source>
        <dbReference type="ARBA" id="ARBA00022527"/>
    </source>
</evidence>
<evidence type="ECO:0000256" key="4">
    <source>
        <dbReference type="ARBA" id="ARBA00022777"/>
    </source>
</evidence>
<dbReference type="PANTHER" id="PTHR45992:SF2">
    <property type="entry name" value="EUKARYOTIC ELONGATION FACTOR 2 KINASE"/>
    <property type="match status" value="1"/>
</dbReference>
<dbReference type="SMART" id="SM00811">
    <property type="entry name" value="Alpha_kinase"/>
    <property type="match status" value="1"/>
</dbReference>
<evidence type="ECO:0000313" key="7">
    <source>
        <dbReference type="EMBL" id="KAJ3980301.1"/>
    </source>
</evidence>
<dbReference type="PANTHER" id="PTHR45992">
    <property type="entry name" value="EUKARYOTIC ELONGATION FACTOR 2 KINASE-RELATED"/>
    <property type="match status" value="1"/>
</dbReference>
<proteinExistence type="predicted"/>
<dbReference type="Proteomes" id="UP001163850">
    <property type="component" value="Unassembled WGS sequence"/>
</dbReference>
<dbReference type="GO" id="GO:0031037">
    <property type="term" value="P:myosin II filament disassembly"/>
    <property type="evidence" value="ECO:0007669"/>
    <property type="project" value="TreeGrafter"/>
</dbReference>